<protein>
    <submittedName>
        <fullName evidence="1">21930_t:CDS:1</fullName>
    </submittedName>
</protein>
<feature type="non-terminal residue" evidence="1">
    <location>
        <position position="1"/>
    </location>
</feature>
<organism evidence="1 2">
    <name type="scientific">Cetraspora pellucida</name>
    <dbReference type="NCBI Taxonomy" id="1433469"/>
    <lineage>
        <taxon>Eukaryota</taxon>
        <taxon>Fungi</taxon>
        <taxon>Fungi incertae sedis</taxon>
        <taxon>Mucoromycota</taxon>
        <taxon>Glomeromycotina</taxon>
        <taxon>Glomeromycetes</taxon>
        <taxon>Diversisporales</taxon>
        <taxon>Gigasporaceae</taxon>
        <taxon>Cetraspora</taxon>
    </lineage>
</organism>
<sequence>PEKVLNMSKLRASMLYQNRIKKIQNDIKFANSNIAPPICQNNELEEDIKLDSKSSKDYISNVRKWSEILETWLSIVEDEEDSTDNQSAKWKLEGLFVSDIVAPHYIEESKKREILRKEKEIEFTRNETNKTVKVIMEDSIESSTDSNSDES</sequence>
<reference evidence="1" key="1">
    <citation type="submission" date="2021-06" db="EMBL/GenBank/DDBJ databases">
        <authorList>
            <person name="Kallberg Y."/>
            <person name="Tangrot J."/>
            <person name="Rosling A."/>
        </authorList>
    </citation>
    <scope>NUCLEOTIDE SEQUENCE</scope>
    <source>
        <strain evidence="1">FL966</strain>
    </source>
</reference>
<dbReference type="Proteomes" id="UP000789759">
    <property type="component" value="Unassembled WGS sequence"/>
</dbReference>
<proteinExistence type="predicted"/>
<comment type="caution">
    <text evidence="1">The sequence shown here is derived from an EMBL/GenBank/DDBJ whole genome shotgun (WGS) entry which is preliminary data.</text>
</comment>
<evidence type="ECO:0000313" key="1">
    <source>
        <dbReference type="EMBL" id="CAG8835781.1"/>
    </source>
</evidence>
<accession>A0A9N9KHV4</accession>
<keyword evidence="2" id="KW-1185">Reference proteome</keyword>
<dbReference type="EMBL" id="CAJVQA010076865">
    <property type="protein sequence ID" value="CAG8835781.1"/>
    <property type="molecule type" value="Genomic_DNA"/>
</dbReference>
<dbReference type="AlphaFoldDB" id="A0A9N9KHV4"/>
<gene>
    <name evidence="1" type="ORF">CPELLU_LOCUS21288</name>
</gene>
<name>A0A9N9KHV4_9GLOM</name>
<dbReference type="OrthoDB" id="2391332at2759"/>
<feature type="non-terminal residue" evidence="1">
    <location>
        <position position="151"/>
    </location>
</feature>
<evidence type="ECO:0000313" key="2">
    <source>
        <dbReference type="Proteomes" id="UP000789759"/>
    </source>
</evidence>